<evidence type="ECO:0000256" key="15">
    <source>
        <dbReference type="SAM" id="SignalP"/>
    </source>
</evidence>
<evidence type="ECO:0000256" key="12">
    <source>
        <dbReference type="ARBA" id="ARBA00023139"/>
    </source>
</evidence>
<keyword evidence="11" id="KW-0472">Membrane</keyword>
<name>A0ABS9BI46_9BACT</name>
<feature type="domain" description="Soluble ligand binding" evidence="17">
    <location>
        <begin position="399"/>
        <end position="443"/>
    </location>
</feature>
<dbReference type="Proteomes" id="UP001200145">
    <property type="component" value="Unassembled WGS sequence"/>
</dbReference>
<evidence type="ECO:0000256" key="13">
    <source>
        <dbReference type="ARBA" id="ARBA00023237"/>
    </source>
</evidence>
<keyword evidence="10" id="KW-0626">Porin</keyword>
<evidence type="ECO:0000259" key="16">
    <source>
        <dbReference type="Pfam" id="PF02563"/>
    </source>
</evidence>
<accession>A0ABS9BI46</accession>
<feature type="domain" description="SLBB" evidence="18">
    <location>
        <begin position="233"/>
        <end position="310"/>
    </location>
</feature>
<dbReference type="PANTHER" id="PTHR33619:SF3">
    <property type="entry name" value="POLYSACCHARIDE EXPORT PROTEIN GFCE-RELATED"/>
    <property type="match status" value="1"/>
</dbReference>
<keyword evidence="14" id="KW-0449">Lipoprotein</keyword>
<evidence type="ECO:0000313" key="19">
    <source>
        <dbReference type="EMBL" id="MCF1715276.1"/>
    </source>
</evidence>
<keyword evidence="20" id="KW-1185">Reference proteome</keyword>
<evidence type="ECO:0000256" key="2">
    <source>
        <dbReference type="ARBA" id="ARBA00009450"/>
    </source>
</evidence>
<feature type="signal peptide" evidence="15">
    <location>
        <begin position="1"/>
        <end position="21"/>
    </location>
</feature>
<dbReference type="InterPro" id="IPR003715">
    <property type="entry name" value="Poly_export_N"/>
</dbReference>
<evidence type="ECO:0000259" key="17">
    <source>
        <dbReference type="Pfam" id="PF10531"/>
    </source>
</evidence>
<feature type="chain" id="PRO_5047489060" evidence="15">
    <location>
        <begin position="22"/>
        <end position="810"/>
    </location>
</feature>
<evidence type="ECO:0000256" key="1">
    <source>
        <dbReference type="ARBA" id="ARBA00004571"/>
    </source>
</evidence>
<evidence type="ECO:0000256" key="8">
    <source>
        <dbReference type="ARBA" id="ARBA00023047"/>
    </source>
</evidence>
<evidence type="ECO:0000259" key="18">
    <source>
        <dbReference type="Pfam" id="PF22461"/>
    </source>
</evidence>
<evidence type="ECO:0000256" key="6">
    <source>
        <dbReference type="ARBA" id="ARBA00022692"/>
    </source>
</evidence>
<keyword evidence="13" id="KW-0998">Cell outer membrane</keyword>
<evidence type="ECO:0000256" key="4">
    <source>
        <dbReference type="ARBA" id="ARBA00022452"/>
    </source>
</evidence>
<proteinExistence type="inferred from homology"/>
<keyword evidence="9" id="KW-0406">Ion transport</keyword>
<evidence type="ECO:0000256" key="3">
    <source>
        <dbReference type="ARBA" id="ARBA00022448"/>
    </source>
</evidence>
<feature type="domain" description="Soluble ligand binding" evidence="17">
    <location>
        <begin position="490"/>
        <end position="536"/>
    </location>
</feature>
<gene>
    <name evidence="19" type="ORF">L0U88_11620</name>
</gene>
<dbReference type="PANTHER" id="PTHR33619">
    <property type="entry name" value="POLYSACCHARIDE EXPORT PROTEIN GFCE-RELATED"/>
    <property type="match status" value="1"/>
</dbReference>
<organism evidence="19 20">
    <name type="scientific">Flavihumibacter fluminis</name>
    <dbReference type="NCBI Taxonomy" id="2909236"/>
    <lineage>
        <taxon>Bacteria</taxon>
        <taxon>Pseudomonadati</taxon>
        <taxon>Bacteroidota</taxon>
        <taxon>Chitinophagia</taxon>
        <taxon>Chitinophagales</taxon>
        <taxon>Chitinophagaceae</taxon>
        <taxon>Flavihumibacter</taxon>
    </lineage>
</organism>
<sequence length="810" mass="88991">MRLKLILFALLAILVATSSHAQQLPADLSSVKASQISDTQLERLVAQAKSNGLSISDVESELSRRGMPGSEVLLLKQRVEALGLSYNSAASTTDSVSTDRGPASSRKVNKPTKVFQPLFKEVEELTLFGSELFSNTNLSFEPDLRMATPPGYIIGPDDELLLNIYGLNVSQQTLRVSPEGTVTVKYAGVIAVNGLSIEAATSLIRSRLLKFYPSLSNGQTKLQLSLGNIRSIRVILIGAIERPGTYTLPSLATLFNALYVSGGPKQNGSFRRIELIRNNKVIQVADLYDFLVRGDLGSNIRLQDNDVIRIPFTSNLITMKGQLNRPGIFELLPSDKLEDAINYAGGFTSKAFRGRITGTRILDFNRSIVDVSGDSIASFIPKNGDEYIIDSVINRFTNRVMITGAIFKPGSYALEPNMTLGSLIRKAQGVKEDVFDGSAILVRTRPNLTKEYINAEIKKVLEGSDPGIALLKDDSIHIASIFDLRDSITVSINGAVRKPGVFRFEDSLSLKTLIMKAGGYADNATGMGIEISRRKRNIEVNKPESEIVDLITINDSAQLNGSATNIILKPFDIISIKESPYYKKQISIKITGEVLMPSVYTLQSREERLSSIIRRSGGLLYTADIRGAKLIRKKKELLDSTEVKRLITSVQRDTTISYKDSISLLKDTRDVAIDLDYILKHPGSADDITLEDEDELVIPRINNTVSINGEVFKPLDIMYEKGKSMRNYINDAGGVTPQGSRRRAFLIYANGSAAKIQRPLGIFRRYPKVMPGASIFVPQRPKREGFDVGKAGIFISAITALITAASLITR</sequence>
<keyword evidence="8" id="KW-0625">Polysaccharide transport</keyword>
<reference evidence="19 20" key="1">
    <citation type="submission" date="2022-01" db="EMBL/GenBank/DDBJ databases">
        <title>Flavihumibacter sp. nov., isolated from sediment of a river.</title>
        <authorList>
            <person name="Liu H."/>
        </authorList>
    </citation>
    <scope>NUCLEOTIDE SEQUENCE [LARGE SCALE GENOMIC DNA]</scope>
    <source>
        <strain evidence="19 20">RY-1</strain>
    </source>
</reference>
<evidence type="ECO:0000256" key="14">
    <source>
        <dbReference type="ARBA" id="ARBA00023288"/>
    </source>
</evidence>
<dbReference type="RefSeq" id="WP_234866232.1">
    <property type="nucleotide sequence ID" value="NZ_JAKEVY010000003.1"/>
</dbReference>
<comment type="subcellular location">
    <subcellularLocation>
        <location evidence="1">Cell outer membrane</location>
        <topology evidence="1">Multi-pass membrane protein</topology>
    </subcellularLocation>
</comment>
<dbReference type="Pfam" id="PF10531">
    <property type="entry name" value="SLBB"/>
    <property type="match status" value="3"/>
</dbReference>
<dbReference type="InterPro" id="IPR049712">
    <property type="entry name" value="Poly_export"/>
</dbReference>
<evidence type="ECO:0000256" key="10">
    <source>
        <dbReference type="ARBA" id="ARBA00023114"/>
    </source>
</evidence>
<feature type="domain" description="Polysaccharide export protein N-terminal" evidence="16">
    <location>
        <begin position="148"/>
        <end position="212"/>
    </location>
</feature>
<dbReference type="Gene3D" id="3.10.560.10">
    <property type="entry name" value="Outer membrane lipoprotein wza domain like"/>
    <property type="match status" value="5"/>
</dbReference>
<keyword evidence="7 15" id="KW-0732">Signal</keyword>
<dbReference type="Pfam" id="PF02563">
    <property type="entry name" value="Poly_export"/>
    <property type="match status" value="1"/>
</dbReference>
<keyword evidence="5" id="KW-0762">Sugar transport</keyword>
<dbReference type="Gene3D" id="3.30.1950.10">
    <property type="entry name" value="wza like domain"/>
    <property type="match status" value="1"/>
</dbReference>
<keyword evidence="3" id="KW-0813">Transport</keyword>
<evidence type="ECO:0000313" key="20">
    <source>
        <dbReference type="Proteomes" id="UP001200145"/>
    </source>
</evidence>
<keyword evidence="6" id="KW-0812">Transmembrane</keyword>
<dbReference type="EMBL" id="JAKEVY010000003">
    <property type="protein sequence ID" value="MCF1715276.1"/>
    <property type="molecule type" value="Genomic_DNA"/>
</dbReference>
<protein>
    <submittedName>
        <fullName evidence="19">SLBB domain-containing protein</fullName>
    </submittedName>
</protein>
<evidence type="ECO:0000256" key="7">
    <source>
        <dbReference type="ARBA" id="ARBA00022729"/>
    </source>
</evidence>
<keyword evidence="12" id="KW-0564">Palmitate</keyword>
<dbReference type="Pfam" id="PF22461">
    <property type="entry name" value="SLBB_2"/>
    <property type="match status" value="1"/>
</dbReference>
<comment type="similarity">
    <text evidence="2">Belongs to the BexD/CtrA/VexA family.</text>
</comment>
<dbReference type="InterPro" id="IPR054765">
    <property type="entry name" value="SLBB_dom"/>
</dbReference>
<evidence type="ECO:0000256" key="5">
    <source>
        <dbReference type="ARBA" id="ARBA00022597"/>
    </source>
</evidence>
<evidence type="ECO:0000256" key="11">
    <source>
        <dbReference type="ARBA" id="ARBA00023136"/>
    </source>
</evidence>
<keyword evidence="4" id="KW-1134">Transmembrane beta strand</keyword>
<evidence type="ECO:0000256" key="9">
    <source>
        <dbReference type="ARBA" id="ARBA00023065"/>
    </source>
</evidence>
<feature type="domain" description="Soluble ligand binding" evidence="17">
    <location>
        <begin position="317"/>
        <end position="357"/>
    </location>
</feature>
<dbReference type="InterPro" id="IPR019554">
    <property type="entry name" value="Soluble_ligand-bd"/>
</dbReference>
<comment type="caution">
    <text evidence="19">The sequence shown here is derived from an EMBL/GenBank/DDBJ whole genome shotgun (WGS) entry which is preliminary data.</text>
</comment>